<dbReference type="PANTHER" id="PTHR47691">
    <property type="entry name" value="REGULATOR-RELATED"/>
    <property type="match status" value="1"/>
</dbReference>
<dbReference type="SUPFAM" id="SSF47413">
    <property type="entry name" value="lambda repressor-like DNA-binding domains"/>
    <property type="match status" value="1"/>
</dbReference>
<dbReference type="Gene3D" id="1.10.10.10">
    <property type="entry name" value="Winged helix-like DNA-binding domain superfamily/Winged helix DNA-binding domain"/>
    <property type="match status" value="1"/>
</dbReference>
<dbReference type="InterPro" id="IPR001387">
    <property type="entry name" value="Cro/C1-type_HTH"/>
</dbReference>
<dbReference type="Gene3D" id="1.10.260.40">
    <property type="entry name" value="lambda repressor-like DNA-binding domains"/>
    <property type="match status" value="1"/>
</dbReference>
<dbReference type="InterPro" id="IPR036388">
    <property type="entry name" value="WH-like_DNA-bd_sf"/>
</dbReference>
<dbReference type="EMBL" id="JX649912">
    <property type="protein sequence ID" value="AGC72801.1"/>
    <property type="molecule type" value="Genomic_DNA"/>
</dbReference>
<dbReference type="InterPro" id="IPR049052">
    <property type="entry name" value="nSTAND1"/>
</dbReference>
<dbReference type="PRINTS" id="PR00364">
    <property type="entry name" value="DISEASERSIST"/>
</dbReference>
<dbReference type="InterPro" id="IPR058852">
    <property type="entry name" value="HTH_77"/>
</dbReference>
<feature type="domain" description="HTH cro/C1-type" evidence="1">
    <location>
        <begin position="44"/>
        <end position="98"/>
    </location>
</feature>
<proteinExistence type="predicted"/>
<dbReference type="Pfam" id="PF13560">
    <property type="entry name" value="HTH_31"/>
    <property type="match status" value="1"/>
</dbReference>
<dbReference type="SUPFAM" id="SSF48452">
    <property type="entry name" value="TPR-like"/>
    <property type="match status" value="2"/>
</dbReference>
<dbReference type="InterPro" id="IPR019734">
    <property type="entry name" value="TPR_rpt"/>
</dbReference>
<evidence type="ECO:0000259" key="1">
    <source>
        <dbReference type="PROSITE" id="PS50943"/>
    </source>
</evidence>
<dbReference type="InterPro" id="IPR010982">
    <property type="entry name" value="Lambda_DNA-bd_dom_sf"/>
</dbReference>
<dbReference type="CDD" id="cd00093">
    <property type="entry name" value="HTH_XRE"/>
    <property type="match status" value="1"/>
</dbReference>
<name>L7VZ66_9BACT</name>
<dbReference type="GO" id="GO:0003677">
    <property type="term" value="F:DNA binding"/>
    <property type="evidence" value="ECO:0007669"/>
    <property type="project" value="InterPro"/>
</dbReference>
<dbReference type="Pfam" id="PF20703">
    <property type="entry name" value="nSTAND1"/>
    <property type="match status" value="1"/>
</dbReference>
<dbReference type="Gene3D" id="1.25.40.10">
    <property type="entry name" value="Tetratricopeptide repeat domain"/>
    <property type="match status" value="1"/>
</dbReference>
<protein>
    <submittedName>
        <fullName evidence="2">Disease resistance domain-containing protein / Transcriptional regulator, LuxR family</fullName>
    </submittedName>
</protein>
<sequence length="929" mass="101671">MGGPLGDKKGYKKGYSGLMSTVDESISRNISRNISQNISLGYWIRRRRKALDLTQAKLADQVGCAVATIKKIEGDERRPSRQMAERLADCLGIPAAEREAFLQVARAEVALHRVAMPAYGDTLAPSSPVTTQTATPTSHPRHNLPHRLTSFIGRAQEVAALQRLVQEQRLVTLTGVGGVGKSSLALAVANTLAFPDGIWLLELAPITDAGLVARLLADLFRLPESPSRTPLEAVLAYLQPKELLLIVDNCEHLIATCADLVDRLLRSSATLHILATSREALNTAGEREWPVLPLPTPPPTPSDGSVWSLPQLQPFAAAQLLIERAQAVQADLVFTDQDAGLIAHICQQVDGIPLALELAAARCKSFTLAEIIVRLQDRFALLSAGRRTALLRHQTLRTTIDWSYDLLSPAEAALFRSLAVFAGGWTVAAAEQVAAQGQSHAPTFDLLHQLVNKSLVIVDQRSEATRYHLLETLRGYAREKLAEQGEEAAMCERHAAYFLQLAEAARPLLYSAQQQVWYQRLITEQSNFQAALHWRRANENYSQVAQLGAALCWFWLKHGKLREEMPRLEWALAAINHNQTTTPSAIRAKALYSVGTGASWLGDFRRARQLFEACLQVEEAPDAWFELTEVLGALADIAEWEGDYPRATSLNERYLALSRTHNYTQGVADALTNLGELVRLQGDYARAHQFLQESLILRKTVGTVTGVAATQGYLSMAVRELGDFPEAQRLLAESLQIADALEDKMVIAGVTTELGVMAQLLHDDEKARHMQQQALKLFNELGFQAYSALALTRLGNLDLIRKELESAHAYFTESLVICQRIGNKRSLIAGLEGMAGVAALNNRPLYAAHLLGAAAACRQAIRVARPIEERPTYEQTIAVVRAALGDAQFAAAYQTGQLATLDDLITKVLAGNARTSANHAGAGLDSTFA</sequence>
<reference evidence="2" key="1">
    <citation type="submission" date="2012-09" db="EMBL/GenBank/DDBJ databases">
        <title>Metagenomic Characterization of a Microbial Community in Wastewater Detects High Levels of Antibiotic Resistance.</title>
        <authorList>
            <person name="Abrams M."/>
            <person name="Caldwell A."/>
            <person name="Vandaei E."/>
            <person name="Lee W."/>
            <person name="Perrott J."/>
            <person name="Khan S.Y."/>
            <person name="Ta J."/>
            <person name="Romero D."/>
            <person name="Nguyen V."/>
            <person name="Pourmand N."/>
            <person name="Ouverney C.C."/>
        </authorList>
    </citation>
    <scope>NUCLEOTIDE SEQUENCE</scope>
</reference>
<dbReference type="SMART" id="SM00028">
    <property type="entry name" value="TPR"/>
    <property type="match status" value="4"/>
</dbReference>
<accession>L7VZ66</accession>
<dbReference type="AlphaFoldDB" id="L7VZ66"/>
<dbReference type="Pfam" id="PF13424">
    <property type="entry name" value="TPR_12"/>
    <property type="match status" value="1"/>
</dbReference>
<dbReference type="PROSITE" id="PS50943">
    <property type="entry name" value="HTH_CROC1"/>
    <property type="match status" value="1"/>
</dbReference>
<dbReference type="SUPFAM" id="SSF52540">
    <property type="entry name" value="P-loop containing nucleoside triphosphate hydrolases"/>
    <property type="match status" value="1"/>
</dbReference>
<organism evidence="2">
    <name type="scientific">uncultured bacterium A1Q1_fos_485</name>
    <dbReference type="NCBI Taxonomy" id="1256576"/>
    <lineage>
        <taxon>Bacteria</taxon>
        <taxon>environmental samples</taxon>
    </lineage>
</organism>
<evidence type="ECO:0000313" key="2">
    <source>
        <dbReference type="EMBL" id="AGC72801.1"/>
    </source>
</evidence>
<dbReference type="Gene3D" id="3.40.50.300">
    <property type="entry name" value="P-loop containing nucleotide triphosphate hydrolases"/>
    <property type="match status" value="1"/>
</dbReference>
<dbReference type="Pfam" id="PF25872">
    <property type="entry name" value="HTH_77"/>
    <property type="match status" value="1"/>
</dbReference>
<dbReference type="InterPro" id="IPR027417">
    <property type="entry name" value="P-loop_NTPase"/>
</dbReference>
<dbReference type="PANTHER" id="PTHR47691:SF3">
    <property type="entry name" value="HTH-TYPE TRANSCRIPTIONAL REGULATOR RV0890C-RELATED"/>
    <property type="match status" value="1"/>
</dbReference>
<dbReference type="SMART" id="SM00530">
    <property type="entry name" value="HTH_XRE"/>
    <property type="match status" value="1"/>
</dbReference>
<dbReference type="InterPro" id="IPR011990">
    <property type="entry name" value="TPR-like_helical_dom_sf"/>
</dbReference>